<feature type="compositionally biased region" description="Basic and acidic residues" evidence="1">
    <location>
        <begin position="676"/>
        <end position="686"/>
    </location>
</feature>
<evidence type="ECO:0000313" key="3">
    <source>
        <dbReference type="Proteomes" id="UP001152049"/>
    </source>
</evidence>
<evidence type="ECO:0000256" key="1">
    <source>
        <dbReference type="SAM" id="MobiDB-lite"/>
    </source>
</evidence>
<feature type="compositionally biased region" description="Polar residues" evidence="1">
    <location>
        <begin position="77"/>
        <end position="87"/>
    </location>
</feature>
<reference evidence="2" key="1">
    <citation type="submission" date="2022-09" db="EMBL/GenBank/DDBJ databases">
        <title>Fusarium specimens isolated from Avocado Roots.</title>
        <authorList>
            <person name="Stajich J."/>
            <person name="Roper C."/>
            <person name="Heimlech-Rivalta G."/>
        </authorList>
    </citation>
    <scope>NUCLEOTIDE SEQUENCE</scope>
    <source>
        <strain evidence="2">CF00136</strain>
    </source>
</reference>
<comment type="caution">
    <text evidence="2">The sequence shown here is derived from an EMBL/GenBank/DDBJ whole genome shotgun (WGS) entry which is preliminary data.</text>
</comment>
<sequence>MAGGSKDSKQDSQPWTAARCQRILRQLQCRLVALRKLVKEAHQPATATRTKRTSTDEEPTRHSKRARYTYGRRRSAPAQTKSTASPLSTPPRAVRTLGTMKIERDPPGAGRVDFATPFLRKIHRQDPTTETSPPSSKATQTNSTSLLTELQSLRRIVPDGQYRIYEAIFSWLNGLLSSTESLSQTAHPKSLLGMCLRKVPGALAVIEEWDRQAAAKEGSTFKWQSSKASTELYEQLEGFGTASLGWKSLKLVVRAHALCLLAEAVTEGLFEPPFVRLLADLCLNLECKEEAARLVSSIKFPLAAPRGSSSTLAESSTVQPLGAIVRSLQGRGLSGPSWDCLTSLIKNRKLSLSWLTSRAFQSVWMRGIEILLHSRLPVPSVVDFLCTALDQLVLNNGKAKGTEQTPEDQTLVSVLAAVTAAAWTLGAEVDDGPESWKTKAVRRLLYTLECCVIQQQSRRGSFRSSGLFVVVLARFMATAMIDNDVVKIESKHLASRECAKLLTVRNGSPTQPQYRQTLLLACSVAQYRGRACGLPCHDILSEIRTTLNGLGLPDWFYAGLMSDGAFVLAQKTKDLRDVAFAERFPVAGKGTLETSTMFSGWKWEEGIGEWVLPSPGFTTRGELRRENINQNGTSYQTGTDRQPDGLGRVNGLRWNRACQGDSPRHGNDEDSSVGSDRSDKDAGNRDDTDDTEGEDDNDTSATTVTDIDEQDSGDELGDCARMMDYGSRGTLGREGNNNGNDNGNSNIRKITTRKAVKKVKRLDITRIWQRNKLMSQEEQGEDDMNDELGMI</sequence>
<organism evidence="2 3">
    <name type="scientific">Fusarium torreyae</name>
    <dbReference type="NCBI Taxonomy" id="1237075"/>
    <lineage>
        <taxon>Eukaryota</taxon>
        <taxon>Fungi</taxon>
        <taxon>Dikarya</taxon>
        <taxon>Ascomycota</taxon>
        <taxon>Pezizomycotina</taxon>
        <taxon>Sordariomycetes</taxon>
        <taxon>Hypocreomycetidae</taxon>
        <taxon>Hypocreales</taxon>
        <taxon>Nectriaceae</taxon>
        <taxon>Fusarium</taxon>
    </lineage>
</organism>
<keyword evidence="3" id="KW-1185">Reference proteome</keyword>
<protein>
    <submittedName>
        <fullName evidence="2">Uncharacterized protein</fullName>
    </submittedName>
</protein>
<name>A0A9W8S459_9HYPO</name>
<proteinExistence type="predicted"/>
<feature type="region of interest" description="Disordered" evidence="1">
    <location>
        <begin position="124"/>
        <end position="144"/>
    </location>
</feature>
<feature type="compositionally biased region" description="Polar residues" evidence="1">
    <location>
        <begin position="128"/>
        <end position="144"/>
    </location>
</feature>
<feature type="compositionally biased region" description="Low complexity" evidence="1">
    <location>
        <begin position="735"/>
        <end position="746"/>
    </location>
</feature>
<dbReference type="Proteomes" id="UP001152049">
    <property type="component" value="Unassembled WGS sequence"/>
</dbReference>
<feature type="compositionally biased region" description="Acidic residues" evidence="1">
    <location>
        <begin position="706"/>
        <end position="717"/>
    </location>
</feature>
<gene>
    <name evidence="2" type="ORF">NW762_004974</name>
</gene>
<accession>A0A9W8S459</accession>
<feature type="region of interest" description="Disordered" evidence="1">
    <location>
        <begin position="626"/>
        <end position="747"/>
    </location>
</feature>
<dbReference type="AlphaFoldDB" id="A0A9W8S459"/>
<feature type="compositionally biased region" description="Polar residues" evidence="1">
    <location>
        <begin position="628"/>
        <end position="640"/>
    </location>
</feature>
<dbReference type="OrthoDB" id="4159838at2759"/>
<dbReference type="EMBL" id="JAOQAZ010000007">
    <property type="protein sequence ID" value="KAJ4264731.1"/>
    <property type="molecule type" value="Genomic_DNA"/>
</dbReference>
<feature type="compositionally biased region" description="Basic residues" evidence="1">
    <location>
        <begin position="62"/>
        <end position="75"/>
    </location>
</feature>
<feature type="compositionally biased region" description="Acidic residues" evidence="1">
    <location>
        <begin position="687"/>
        <end position="698"/>
    </location>
</feature>
<feature type="region of interest" description="Disordered" evidence="1">
    <location>
        <begin position="41"/>
        <end position="94"/>
    </location>
</feature>
<evidence type="ECO:0000313" key="2">
    <source>
        <dbReference type="EMBL" id="KAJ4264731.1"/>
    </source>
</evidence>